<protein>
    <submittedName>
        <fullName evidence="1">SFRICE_003165</fullName>
    </submittedName>
</protein>
<accession>A0A2H1W485</accession>
<reference evidence="1" key="1">
    <citation type="submission" date="2016-07" db="EMBL/GenBank/DDBJ databases">
        <authorList>
            <person name="Bretaudeau A."/>
        </authorList>
    </citation>
    <scope>NUCLEOTIDE SEQUENCE</scope>
    <source>
        <strain evidence="1">Rice</strain>
        <tissue evidence="1">Whole body</tissue>
    </source>
</reference>
<organism evidence="1">
    <name type="scientific">Spodoptera frugiperda</name>
    <name type="common">Fall armyworm</name>
    <dbReference type="NCBI Taxonomy" id="7108"/>
    <lineage>
        <taxon>Eukaryota</taxon>
        <taxon>Metazoa</taxon>
        <taxon>Ecdysozoa</taxon>
        <taxon>Arthropoda</taxon>
        <taxon>Hexapoda</taxon>
        <taxon>Insecta</taxon>
        <taxon>Pterygota</taxon>
        <taxon>Neoptera</taxon>
        <taxon>Endopterygota</taxon>
        <taxon>Lepidoptera</taxon>
        <taxon>Glossata</taxon>
        <taxon>Ditrysia</taxon>
        <taxon>Noctuoidea</taxon>
        <taxon>Noctuidae</taxon>
        <taxon>Amphipyrinae</taxon>
        <taxon>Spodoptera</taxon>
    </lineage>
</organism>
<dbReference type="EMBL" id="ODYU01005917">
    <property type="protein sequence ID" value="SOQ47304.1"/>
    <property type="molecule type" value="Genomic_DNA"/>
</dbReference>
<gene>
    <name evidence="1" type="ORF">SFRICE_003165</name>
</gene>
<sequence>MTSDGSEARNINDSLLKDLYIFVISQTLSKGLLMCQRVPGAEGTGGVVRRRVVVAPARRTRRRHVLEHAHALTTI</sequence>
<dbReference type="AlphaFoldDB" id="A0A2H1W485"/>
<evidence type="ECO:0000313" key="1">
    <source>
        <dbReference type="EMBL" id="SOQ47304.1"/>
    </source>
</evidence>
<proteinExistence type="predicted"/>
<name>A0A2H1W485_SPOFR</name>